<feature type="repeat" description="Solcar" evidence="8">
    <location>
        <begin position="231"/>
        <end position="313"/>
    </location>
</feature>
<proteinExistence type="inferred from homology"/>
<dbReference type="PANTHER" id="PTHR45683">
    <property type="entry name" value="MITOCHONDRIAL NICOTINAMIDE ADENINE DINUCLEOTIDE TRANSPORTER 1-RELATED-RELATED"/>
    <property type="match status" value="1"/>
</dbReference>
<evidence type="ECO:0000256" key="8">
    <source>
        <dbReference type="PROSITE-ProRule" id="PRU00282"/>
    </source>
</evidence>
<keyword evidence="3 9" id="KW-0813">Transport</keyword>
<keyword evidence="7 8" id="KW-0472">Membrane</keyword>
<keyword evidence="11" id="KW-1185">Reference proteome</keyword>
<dbReference type="OrthoDB" id="428293at2759"/>
<evidence type="ECO:0008006" key="12">
    <source>
        <dbReference type="Google" id="ProtNLM"/>
    </source>
</evidence>
<evidence type="ECO:0000313" key="10">
    <source>
        <dbReference type="EMBL" id="KIM19938.1"/>
    </source>
</evidence>
<dbReference type="AlphaFoldDB" id="A0A0C2W071"/>
<name>A0A0C2W071_SERVB</name>
<evidence type="ECO:0000256" key="2">
    <source>
        <dbReference type="ARBA" id="ARBA00006375"/>
    </source>
</evidence>
<feature type="repeat" description="Solcar" evidence="8">
    <location>
        <begin position="117"/>
        <end position="204"/>
    </location>
</feature>
<evidence type="ECO:0000313" key="11">
    <source>
        <dbReference type="Proteomes" id="UP000054097"/>
    </source>
</evidence>
<reference evidence="10 11" key="1">
    <citation type="submission" date="2014-04" db="EMBL/GenBank/DDBJ databases">
        <authorList>
            <consortium name="DOE Joint Genome Institute"/>
            <person name="Kuo A."/>
            <person name="Zuccaro A."/>
            <person name="Kohler A."/>
            <person name="Nagy L.G."/>
            <person name="Floudas D."/>
            <person name="Copeland A."/>
            <person name="Barry K.W."/>
            <person name="Cichocki N."/>
            <person name="Veneault-Fourrey C."/>
            <person name="LaButti K."/>
            <person name="Lindquist E.A."/>
            <person name="Lipzen A."/>
            <person name="Lundell T."/>
            <person name="Morin E."/>
            <person name="Murat C."/>
            <person name="Sun H."/>
            <person name="Tunlid A."/>
            <person name="Henrissat B."/>
            <person name="Grigoriev I.V."/>
            <person name="Hibbett D.S."/>
            <person name="Martin F."/>
            <person name="Nordberg H.P."/>
            <person name="Cantor M.N."/>
            <person name="Hua S.X."/>
        </authorList>
    </citation>
    <scope>NUCLEOTIDE SEQUENCE [LARGE SCALE GENOMIC DNA]</scope>
    <source>
        <strain evidence="10 11">MAFF 305830</strain>
    </source>
</reference>
<organism evidence="10 11">
    <name type="scientific">Serendipita vermifera MAFF 305830</name>
    <dbReference type="NCBI Taxonomy" id="933852"/>
    <lineage>
        <taxon>Eukaryota</taxon>
        <taxon>Fungi</taxon>
        <taxon>Dikarya</taxon>
        <taxon>Basidiomycota</taxon>
        <taxon>Agaricomycotina</taxon>
        <taxon>Agaricomycetes</taxon>
        <taxon>Sebacinales</taxon>
        <taxon>Serendipitaceae</taxon>
        <taxon>Serendipita</taxon>
    </lineage>
</organism>
<sequence length="329" mass="36047">MSSPGSTRSFFPSPALDHAAAGIGAGTVAVLCMHPLDLIKVKFQVATSSPGATRDIGKQIYGSLKDIWIQRGVKGLYRGVSANMAGNAASWGLYFWFYTKFKTHRLSSAPTGSRTTMSPTDYLIASAEASAVTALLTNPIWVVKVRLFTTNPDSPNAYKGLLDGLYKVSKTEGFRGLWKGTSLALFGVTNGSLQFMTYEMMKNWGFARKAKQMEMRGEKWSSDTDKLSNTYYTLISGASKLIALVATYPYQVVRARIQNDATSAIYPNIRTCVKMTWTNEGAKGFYRGLATNLVRVLPGTCITLVVYENIAWLLRSQAALREQGTTTIS</sequence>
<dbReference type="InterPro" id="IPR023395">
    <property type="entry name" value="MCP_dom_sf"/>
</dbReference>
<keyword evidence="6" id="KW-1133">Transmembrane helix</keyword>
<keyword evidence="5" id="KW-0677">Repeat</keyword>
<dbReference type="SUPFAM" id="SSF103506">
    <property type="entry name" value="Mitochondrial carrier"/>
    <property type="match status" value="1"/>
</dbReference>
<evidence type="ECO:0000256" key="1">
    <source>
        <dbReference type="ARBA" id="ARBA00004141"/>
    </source>
</evidence>
<gene>
    <name evidence="10" type="ORF">M408DRAFT_168784</name>
</gene>
<evidence type="ECO:0000256" key="7">
    <source>
        <dbReference type="ARBA" id="ARBA00023136"/>
    </source>
</evidence>
<reference evidence="11" key="2">
    <citation type="submission" date="2015-01" db="EMBL/GenBank/DDBJ databases">
        <title>Evolutionary Origins and Diversification of the Mycorrhizal Mutualists.</title>
        <authorList>
            <consortium name="DOE Joint Genome Institute"/>
            <consortium name="Mycorrhizal Genomics Consortium"/>
            <person name="Kohler A."/>
            <person name="Kuo A."/>
            <person name="Nagy L.G."/>
            <person name="Floudas D."/>
            <person name="Copeland A."/>
            <person name="Barry K.W."/>
            <person name="Cichocki N."/>
            <person name="Veneault-Fourrey C."/>
            <person name="LaButti K."/>
            <person name="Lindquist E.A."/>
            <person name="Lipzen A."/>
            <person name="Lundell T."/>
            <person name="Morin E."/>
            <person name="Murat C."/>
            <person name="Riley R."/>
            <person name="Ohm R."/>
            <person name="Sun H."/>
            <person name="Tunlid A."/>
            <person name="Henrissat B."/>
            <person name="Grigoriev I.V."/>
            <person name="Hibbett D.S."/>
            <person name="Martin F."/>
        </authorList>
    </citation>
    <scope>NUCLEOTIDE SEQUENCE [LARGE SCALE GENOMIC DNA]</scope>
    <source>
        <strain evidence="11">MAFF 305830</strain>
    </source>
</reference>
<keyword evidence="4 8" id="KW-0812">Transmembrane</keyword>
<dbReference type="EMBL" id="KN824504">
    <property type="protein sequence ID" value="KIM19938.1"/>
    <property type="molecule type" value="Genomic_DNA"/>
</dbReference>
<evidence type="ECO:0000256" key="9">
    <source>
        <dbReference type="RuleBase" id="RU000488"/>
    </source>
</evidence>
<dbReference type="PROSITE" id="PS50920">
    <property type="entry name" value="SOLCAR"/>
    <property type="match status" value="3"/>
</dbReference>
<evidence type="ECO:0000256" key="4">
    <source>
        <dbReference type="ARBA" id="ARBA00022692"/>
    </source>
</evidence>
<dbReference type="InterPro" id="IPR018108">
    <property type="entry name" value="MCP_transmembrane"/>
</dbReference>
<dbReference type="HOGENOM" id="CLU_015166_6_4_1"/>
<evidence type="ECO:0000256" key="6">
    <source>
        <dbReference type="ARBA" id="ARBA00022989"/>
    </source>
</evidence>
<dbReference type="Gene3D" id="1.50.40.10">
    <property type="entry name" value="Mitochondrial carrier domain"/>
    <property type="match status" value="1"/>
</dbReference>
<accession>A0A0C2W071</accession>
<dbReference type="InterPro" id="IPR044712">
    <property type="entry name" value="SLC25A32-like"/>
</dbReference>
<dbReference type="GO" id="GO:0016020">
    <property type="term" value="C:membrane"/>
    <property type="evidence" value="ECO:0007669"/>
    <property type="project" value="UniProtKB-SubCell"/>
</dbReference>
<dbReference type="STRING" id="933852.A0A0C2W071"/>
<evidence type="ECO:0000256" key="5">
    <source>
        <dbReference type="ARBA" id="ARBA00022737"/>
    </source>
</evidence>
<dbReference type="Proteomes" id="UP000054097">
    <property type="component" value="Unassembled WGS sequence"/>
</dbReference>
<comment type="similarity">
    <text evidence="2 9">Belongs to the mitochondrial carrier (TC 2.A.29) family.</text>
</comment>
<feature type="repeat" description="Solcar" evidence="8">
    <location>
        <begin position="13"/>
        <end position="104"/>
    </location>
</feature>
<protein>
    <recommendedName>
        <fullName evidence="12">Mitochondrial carrier</fullName>
    </recommendedName>
</protein>
<dbReference type="GO" id="GO:0055085">
    <property type="term" value="P:transmembrane transport"/>
    <property type="evidence" value="ECO:0007669"/>
    <property type="project" value="InterPro"/>
</dbReference>
<dbReference type="GO" id="GO:0006862">
    <property type="term" value="P:nucleotide transport"/>
    <property type="evidence" value="ECO:0007669"/>
    <property type="project" value="InterPro"/>
</dbReference>
<dbReference type="Pfam" id="PF00153">
    <property type="entry name" value="Mito_carr"/>
    <property type="match status" value="3"/>
</dbReference>
<evidence type="ECO:0000256" key="3">
    <source>
        <dbReference type="ARBA" id="ARBA00022448"/>
    </source>
</evidence>
<comment type="subcellular location">
    <subcellularLocation>
        <location evidence="1">Membrane</location>
        <topology evidence="1">Multi-pass membrane protein</topology>
    </subcellularLocation>
</comment>